<dbReference type="PaxDb" id="2903-EOD07380"/>
<dbReference type="Proteomes" id="UP000013827">
    <property type="component" value="Unassembled WGS sequence"/>
</dbReference>
<sequence length="166" mass="17450">MPPGLPRFAWGTNIEAAAAICRPLLLRLVPAILDVASTAGRTRRWQRLVSWRWQRAGRRDEEGAEAGAGAGAGAAPASAPIDRIVLVGGATRMPCIGRFLRRMTGLKVKPSLQPEERGRGAEAVALGAAIQSDILAGGSDLGLRVINPFFQVPPPATGRKKAAAKS</sequence>
<proteinExistence type="predicted"/>
<dbReference type="Gene3D" id="3.30.420.40">
    <property type="match status" value="2"/>
</dbReference>
<reference evidence="3" key="2">
    <citation type="submission" date="2024-10" db="UniProtKB">
        <authorList>
            <consortium name="EnsemblProtists"/>
        </authorList>
    </citation>
    <scope>IDENTIFICATION</scope>
</reference>
<evidence type="ECO:0000256" key="2">
    <source>
        <dbReference type="ARBA" id="ARBA00022840"/>
    </source>
</evidence>
<dbReference type="InterPro" id="IPR018181">
    <property type="entry name" value="Heat_shock_70_CS"/>
</dbReference>
<dbReference type="EnsemblProtists" id="EOD07380">
    <property type="protein sequence ID" value="EOD07380"/>
    <property type="gene ID" value="EMIHUDRAFT_249569"/>
</dbReference>
<dbReference type="GO" id="GO:0005524">
    <property type="term" value="F:ATP binding"/>
    <property type="evidence" value="ECO:0007669"/>
    <property type="project" value="UniProtKB-KW"/>
</dbReference>
<dbReference type="Pfam" id="PF00012">
    <property type="entry name" value="HSP70"/>
    <property type="match status" value="1"/>
</dbReference>
<dbReference type="KEGG" id="ehx:EMIHUDRAFT_249569"/>
<keyword evidence="4" id="KW-1185">Reference proteome</keyword>
<reference evidence="4" key="1">
    <citation type="journal article" date="2013" name="Nature">
        <title>Pan genome of the phytoplankton Emiliania underpins its global distribution.</title>
        <authorList>
            <person name="Read B.A."/>
            <person name="Kegel J."/>
            <person name="Klute M.J."/>
            <person name="Kuo A."/>
            <person name="Lefebvre S.C."/>
            <person name="Maumus F."/>
            <person name="Mayer C."/>
            <person name="Miller J."/>
            <person name="Monier A."/>
            <person name="Salamov A."/>
            <person name="Young J."/>
            <person name="Aguilar M."/>
            <person name="Claverie J.M."/>
            <person name="Frickenhaus S."/>
            <person name="Gonzalez K."/>
            <person name="Herman E.K."/>
            <person name="Lin Y.C."/>
            <person name="Napier J."/>
            <person name="Ogata H."/>
            <person name="Sarno A.F."/>
            <person name="Shmutz J."/>
            <person name="Schroeder D."/>
            <person name="de Vargas C."/>
            <person name="Verret F."/>
            <person name="von Dassow P."/>
            <person name="Valentin K."/>
            <person name="Van de Peer Y."/>
            <person name="Wheeler G."/>
            <person name="Dacks J.B."/>
            <person name="Delwiche C.F."/>
            <person name="Dyhrman S.T."/>
            <person name="Glockner G."/>
            <person name="John U."/>
            <person name="Richards T."/>
            <person name="Worden A.Z."/>
            <person name="Zhang X."/>
            <person name="Grigoriev I.V."/>
            <person name="Allen A.E."/>
            <person name="Bidle K."/>
            <person name="Borodovsky M."/>
            <person name="Bowler C."/>
            <person name="Brownlee C."/>
            <person name="Cock J.M."/>
            <person name="Elias M."/>
            <person name="Gladyshev V.N."/>
            <person name="Groth M."/>
            <person name="Guda C."/>
            <person name="Hadaegh A."/>
            <person name="Iglesias-Rodriguez M.D."/>
            <person name="Jenkins J."/>
            <person name="Jones B.M."/>
            <person name="Lawson T."/>
            <person name="Leese F."/>
            <person name="Lindquist E."/>
            <person name="Lobanov A."/>
            <person name="Lomsadze A."/>
            <person name="Malik S.B."/>
            <person name="Marsh M.E."/>
            <person name="Mackinder L."/>
            <person name="Mock T."/>
            <person name="Mueller-Roeber B."/>
            <person name="Pagarete A."/>
            <person name="Parker M."/>
            <person name="Probert I."/>
            <person name="Quesneville H."/>
            <person name="Raines C."/>
            <person name="Rensing S.A."/>
            <person name="Riano-Pachon D.M."/>
            <person name="Richier S."/>
            <person name="Rokitta S."/>
            <person name="Shiraiwa Y."/>
            <person name="Soanes D.M."/>
            <person name="van der Giezen M."/>
            <person name="Wahlund T.M."/>
            <person name="Williams B."/>
            <person name="Wilson W."/>
            <person name="Wolfe G."/>
            <person name="Wurch L.L."/>
        </authorList>
    </citation>
    <scope>NUCLEOTIDE SEQUENCE</scope>
</reference>
<evidence type="ECO:0000313" key="4">
    <source>
        <dbReference type="Proteomes" id="UP000013827"/>
    </source>
</evidence>
<dbReference type="GeneID" id="17253539"/>
<dbReference type="AlphaFoldDB" id="A0A0D3I7Z5"/>
<dbReference type="InterPro" id="IPR043129">
    <property type="entry name" value="ATPase_NBD"/>
</dbReference>
<dbReference type="RefSeq" id="XP_005759809.1">
    <property type="nucleotide sequence ID" value="XM_005759752.1"/>
</dbReference>
<dbReference type="STRING" id="2903.R1CYD5"/>
<dbReference type="PROSITE" id="PS01036">
    <property type="entry name" value="HSP70_3"/>
    <property type="match status" value="1"/>
</dbReference>
<keyword evidence="2" id="KW-0067">ATP-binding</keyword>
<evidence type="ECO:0000313" key="3">
    <source>
        <dbReference type="EnsemblProtists" id="EOD07380"/>
    </source>
</evidence>
<evidence type="ECO:0000256" key="1">
    <source>
        <dbReference type="ARBA" id="ARBA00022741"/>
    </source>
</evidence>
<dbReference type="SUPFAM" id="SSF53067">
    <property type="entry name" value="Actin-like ATPase domain"/>
    <property type="match status" value="1"/>
</dbReference>
<name>A0A0D3I7Z5_EMIH1</name>
<dbReference type="InterPro" id="IPR013126">
    <property type="entry name" value="Hsp_70_fam"/>
</dbReference>
<dbReference type="HOGENOM" id="CLU_1605786_0_0_1"/>
<keyword evidence="1" id="KW-0547">Nucleotide-binding</keyword>
<organism evidence="3 4">
    <name type="scientific">Emiliania huxleyi (strain CCMP1516)</name>
    <dbReference type="NCBI Taxonomy" id="280463"/>
    <lineage>
        <taxon>Eukaryota</taxon>
        <taxon>Haptista</taxon>
        <taxon>Haptophyta</taxon>
        <taxon>Prymnesiophyceae</taxon>
        <taxon>Isochrysidales</taxon>
        <taxon>Noelaerhabdaceae</taxon>
        <taxon>Emiliania</taxon>
    </lineage>
</organism>
<protein>
    <submittedName>
        <fullName evidence="3">Uncharacterized protein</fullName>
    </submittedName>
</protein>
<dbReference type="GO" id="GO:0140662">
    <property type="term" value="F:ATP-dependent protein folding chaperone"/>
    <property type="evidence" value="ECO:0007669"/>
    <property type="project" value="InterPro"/>
</dbReference>
<accession>A0A0D3I7Z5</accession>